<dbReference type="OrthoDB" id="9806869at2"/>
<dbReference type="RefSeq" id="WP_095721298.1">
    <property type="nucleotide sequence ID" value="NZ_NTFS01000066.1"/>
</dbReference>
<evidence type="ECO:0000313" key="1">
    <source>
        <dbReference type="EMBL" id="PAX57983.1"/>
    </source>
</evidence>
<dbReference type="NCBIfam" id="TIGR04256">
    <property type="entry name" value="GxxExxY"/>
    <property type="match status" value="1"/>
</dbReference>
<evidence type="ECO:0000313" key="2">
    <source>
        <dbReference type="Proteomes" id="UP000218238"/>
    </source>
</evidence>
<proteinExistence type="predicted"/>
<dbReference type="InterPro" id="IPR026350">
    <property type="entry name" value="GxxExxY"/>
</dbReference>
<keyword evidence="2" id="KW-1185">Reference proteome</keyword>
<organism evidence="1 2">
    <name type="scientific">Brunnivagina elsteri CCALA 953</name>
    <dbReference type="NCBI Taxonomy" id="987040"/>
    <lineage>
        <taxon>Bacteria</taxon>
        <taxon>Bacillati</taxon>
        <taxon>Cyanobacteriota</taxon>
        <taxon>Cyanophyceae</taxon>
        <taxon>Nostocales</taxon>
        <taxon>Calotrichaceae</taxon>
        <taxon>Brunnivagina</taxon>
    </lineage>
</organism>
<dbReference type="AlphaFoldDB" id="A0A2A2TLB5"/>
<sequence length="142" mass="15893">MKMNYRQDAENAKGREPNKEIDSLAYGVIGAAIEVHKVLGPGFLESVYHQALKLEFQMRGIPHRYKPHIAIEYKGYQVGEGELDFLVADMLIVELKTVAQLAPVHHAQVIAYLKATNNSLGLLINFNVPVLKEGIKRIILSN</sequence>
<accession>A0A2A2TLB5</accession>
<gene>
    <name evidence="1" type="ORF">CK510_08555</name>
</gene>
<dbReference type="Proteomes" id="UP000218238">
    <property type="component" value="Unassembled WGS sequence"/>
</dbReference>
<dbReference type="Pfam" id="PF13366">
    <property type="entry name" value="PDDEXK_3"/>
    <property type="match status" value="1"/>
</dbReference>
<dbReference type="EMBL" id="NTFS01000066">
    <property type="protein sequence ID" value="PAX57983.1"/>
    <property type="molecule type" value="Genomic_DNA"/>
</dbReference>
<reference evidence="1 2" key="1">
    <citation type="submission" date="2017-08" db="EMBL/GenBank/DDBJ databases">
        <title>Draft genome sequence of filamentous cyanobacterium Calothrix elsteri CCALA 953.</title>
        <authorList>
            <person name="Gagunashvili A.N."/>
            <person name="Elster J."/>
            <person name="Andresson O.S."/>
        </authorList>
    </citation>
    <scope>NUCLEOTIDE SEQUENCE [LARGE SCALE GENOMIC DNA]</scope>
    <source>
        <strain evidence="1 2">CCALA 953</strain>
    </source>
</reference>
<protein>
    <submittedName>
        <fullName evidence="1">GxxExxY protein</fullName>
    </submittedName>
</protein>
<comment type="caution">
    <text evidence="1">The sequence shown here is derived from an EMBL/GenBank/DDBJ whole genome shotgun (WGS) entry which is preliminary data.</text>
</comment>
<name>A0A2A2TLB5_9CYAN</name>